<comment type="caution">
    <text evidence="1">The sequence shown here is derived from an EMBL/GenBank/DDBJ whole genome shotgun (WGS) entry which is preliminary data.</text>
</comment>
<gene>
    <name evidence="1" type="ORF">HPP92_011318</name>
</gene>
<reference evidence="1 2" key="1">
    <citation type="journal article" date="2020" name="Nat. Food">
        <title>A phased Vanilla planifolia genome enables genetic improvement of flavour and production.</title>
        <authorList>
            <person name="Hasing T."/>
            <person name="Tang H."/>
            <person name="Brym M."/>
            <person name="Khazi F."/>
            <person name="Huang T."/>
            <person name="Chambers A.H."/>
        </authorList>
    </citation>
    <scope>NUCLEOTIDE SEQUENCE [LARGE SCALE GENOMIC DNA]</scope>
    <source>
        <tissue evidence="1">Leaf</tissue>
    </source>
</reference>
<accession>A0A835V0W9</accession>
<dbReference type="Proteomes" id="UP000639772">
    <property type="component" value="Unassembled WGS sequence"/>
</dbReference>
<protein>
    <submittedName>
        <fullName evidence="1">Uncharacterized protein</fullName>
    </submittedName>
</protein>
<sequence length="65" mass="7285">MVEALNGHGNPQISQFLYMLKLGYFEKILLVVYERGDYQSRLLKEEFIGGGACEVDVIFSKVGGN</sequence>
<evidence type="ECO:0000313" key="2">
    <source>
        <dbReference type="Proteomes" id="UP000639772"/>
    </source>
</evidence>
<name>A0A835V0W9_VANPL</name>
<evidence type="ECO:0000313" key="1">
    <source>
        <dbReference type="EMBL" id="KAG0483234.1"/>
    </source>
</evidence>
<organism evidence="1 2">
    <name type="scientific">Vanilla planifolia</name>
    <name type="common">Vanilla</name>
    <dbReference type="NCBI Taxonomy" id="51239"/>
    <lineage>
        <taxon>Eukaryota</taxon>
        <taxon>Viridiplantae</taxon>
        <taxon>Streptophyta</taxon>
        <taxon>Embryophyta</taxon>
        <taxon>Tracheophyta</taxon>
        <taxon>Spermatophyta</taxon>
        <taxon>Magnoliopsida</taxon>
        <taxon>Liliopsida</taxon>
        <taxon>Asparagales</taxon>
        <taxon>Orchidaceae</taxon>
        <taxon>Vanilloideae</taxon>
        <taxon>Vanilleae</taxon>
        <taxon>Vanilla</taxon>
    </lineage>
</organism>
<proteinExistence type="predicted"/>
<dbReference type="AlphaFoldDB" id="A0A835V0W9"/>
<dbReference type="EMBL" id="JADCNM010000005">
    <property type="protein sequence ID" value="KAG0483234.1"/>
    <property type="molecule type" value="Genomic_DNA"/>
</dbReference>